<feature type="region of interest" description="Disordered" evidence="1">
    <location>
        <begin position="178"/>
        <end position="212"/>
    </location>
</feature>
<evidence type="ECO:0000256" key="1">
    <source>
        <dbReference type="SAM" id="MobiDB-lite"/>
    </source>
</evidence>
<evidence type="ECO:0000313" key="3">
    <source>
        <dbReference type="Proteomes" id="UP000190042"/>
    </source>
</evidence>
<keyword evidence="3" id="KW-1185">Reference proteome</keyword>
<dbReference type="NCBIfam" id="TIGR02841">
    <property type="entry name" value="spore_YyaC"/>
    <property type="match status" value="1"/>
</dbReference>
<evidence type="ECO:0000313" key="2">
    <source>
        <dbReference type="EMBL" id="SKB06833.1"/>
    </source>
</evidence>
<dbReference type="Proteomes" id="UP000190042">
    <property type="component" value="Unassembled WGS sequence"/>
</dbReference>
<dbReference type="InterPro" id="IPR009665">
    <property type="entry name" value="YyaC"/>
</dbReference>
<sequence length="212" mass="23762">MYIAESSYHYRIPHKETGVVWKLSSYFAEHIPFNQKPIVFYCIGTDRSTGDSLGPLTGSYLSELSLFPYPVIGTLREPLHALNLQQRIKQTTEIYPDAFTVAIDACLSKRDAVGDLLFHSGPISPGKAVGKELPPVGDVSIKGIVNIAGFMEQAVLQSTRLHLPFEMSRMIGRALQLAHHRQTSKSINNRHQDGNYTNPRDKIRHAHLRQAD</sequence>
<dbReference type="RefSeq" id="WP_009499355.1">
    <property type="nucleotide sequence ID" value="NZ_FUYJ01000011.1"/>
</dbReference>
<gene>
    <name evidence="2" type="ORF">SAMN04244570_0250</name>
</gene>
<reference evidence="3" key="1">
    <citation type="submission" date="2017-02" db="EMBL/GenBank/DDBJ databases">
        <authorList>
            <person name="Varghese N."/>
            <person name="Submissions S."/>
        </authorList>
    </citation>
    <scope>NUCLEOTIDE SEQUENCE [LARGE SCALE GENOMIC DNA]</scope>
    <source>
        <strain evidence="3">DSM 23966</strain>
    </source>
</reference>
<accession>A0A1T4YYX8</accession>
<organism evidence="2 3">
    <name type="scientific">Sporosarcina newyorkensis</name>
    <dbReference type="NCBI Taxonomy" id="759851"/>
    <lineage>
        <taxon>Bacteria</taxon>
        <taxon>Bacillati</taxon>
        <taxon>Bacillota</taxon>
        <taxon>Bacilli</taxon>
        <taxon>Bacillales</taxon>
        <taxon>Caryophanaceae</taxon>
        <taxon>Sporosarcina</taxon>
    </lineage>
</organism>
<dbReference type="InterPro" id="IPR023430">
    <property type="entry name" value="Pept_HybD-like_dom_sf"/>
</dbReference>
<dbReference type="Pfam" id="PF06866">
    <property type="entry name" value="DUF1256"/>
    <property type="match status" value="1"/>
</dbReference>
<feature type="compositionally biased region" description="Basic residues" evidence="1">
    <location>
        <begin position="202"/>
        <end position="212"/>
    </location>
</feature>
<dbReference type="AlphaFoldDB" id="A0A1T4YYX8"/>
<dbReference type="SUPFAM" id="SSF53163">
    <property type="entry name" value="HybD-like"/>
    <property type="match status" value="1"/>
</dbReference>
<name>A0A1T4YYX8_9BACL</name>
<proteinExistence type="predicted"/>
<protein>
    <submittedName>
        <fullName evidence="2">Putative sporulation protein YyaC</fullName>
    </submittedName>
</protein>
<dbReference type="EMBL" id="FUYJ01000011">
    <property type="protein sequence ID" value="SKB06833.1"/>
    <property type="molecule type" value="Genomic_DNA"/>
</dbReference>
<feature type="compositionally biased region" description="Polar residues" evidence="1">
    <location>
        <begin position="184"/>
        <end position="198"/>
    </location>
</feature>